<organism evidence="2 3">
    <name type="scientific">Viridothelium virens</name>
    <name type="common">Speckled blister lichen</name>
    <name type="synonym">Trypethelium virens</name>
    <dbReference type="NCBI Taxonomy" id="1048519"/>
    <lineage>
        <taxon>Eukaryota</taxon>
        <taxon>Fungi</taxon>
        <taxon>Dikarya</taxon>
        <taxon>Ascomycota</taxon>
        <taxon>Pezizomycotina</taxon>
        <taxon>Dothideomycetes</taxon>
        <taxon>Dothideomycetes incertae sedis</taxon>
        <taxon>Trypetheliales</taxon>
        <taxon>Trypetheliaceae</taxon>
        <taxon>Viridothelium</taxon>
    </lineage>
</organism>
<feature type="compositionally biased region" description="Basic and acidic residues" evidence="1">
    <location>
        <begin position="24"/>
        <end position="33"/>
    </location>
</feature>
<reference evidence="2" key="1">
    <citation type="journal article" date="2020" name="Stud. Mycol.">
        <title>101 Dothideomycetes genomes: a test case for predicting lifestyles and emergence of pathogens.</title>
        <authorList>
            <person name="Haridas S."/>
            <person name="Albert R."/>
            <person name="Binder M."/>
            <person name="Bloem J."/>
            <person name="Labutti K."/>
            <person name="Salamov A."/>
            <person name="Andreopoulos B."/>
            <person name="Baker S."/>
            <person name="Barry K."/>
            <person name="Bills G."/>
            <person name="Bluhm B."/>
            <person name="Cannon C."/>
            <person name="Castanera R."/>
            <person name="Culley D."/>
            <person name="Daum C."/>
            <person name="Ezra D."/>
            <person name="Gonzalez J."/>
            <person name="Henrissat B."/>
            <person name="Kuo A."/>
            <person name="Liang C."/>
            <person name="Lipzen A."/>
            <person name="Lutzoni F."/>
            <person name="Magnuson J."/>
            <person name="Mondo S."/>
            <person name="Nolan M."/>
            <person name="Ohm R."/>
            <person name="Pangilinan J."/>
            <person name="Park H.-J."/>
            <person name="Ramirez L."/>
            <person name="Alfaro M."/>
            <person name="Sun H."/>
            <person name="Tritt A."/>
            <person name="Yoshinaga Y."/>
            <person name="Zwiers L.-H."/>
            <person name="Turgeon B."/>
            <person name="Goodwin S."/>
            <person name="Spatafora J."/>
            <person name="Crous P."/>
            <person name="Grigoriev I."/>
        </authorList>
    </citation>
    <scope>NUCLEOTIDE SEQUENCE</scope>
    <source>
        <strain evidence="2">Tuck. ex Michener</strain>
    </source>
</reference>
<feature type="compositionally biased region" description="Polar residues" evidence="1">
    <location>
        <begin position="117"/>
        <end position="127"/>
    </location>
</feature>
<name>A0A6A6GT57_VIRVR</name>
<feature type="region of interest" description="Disordered" evidence="1">
    <location>
        <begin position="72"/>
        <end position="136"/>
    </location>
</feature>
<dbReference type="EMBL" id="ML991894">
    <property type="protein sequence ID" value="KAF2228758.1"/>
    <property type="molecule type" value="Genomic_DNA"/>
</dbReference>
<evidence type="ECO:0000313" key="3">
    <source>
        <dbReference type="Proteomes" id="UP000800092"/>
    </source>
</evidence>
<evidence type="ECO:0000256" key="1">
    <source>
        <dbReference type="SAM" id="MobiDB-lite"/>
    </source>
</evidence>
<feature type="compositionally biased region" description="Acidic residues" evidence="1">
    <location>
        <begin position="79"/>
        <end position="88"/>
    </location>
</feature>
<gene>
    <name evidence="2" type="ORF">EV356DRAFT_46297</name>
</gene>
<keyword evidence="3" id="KW-1185">Reference proteome</keyword>
<dbReference type="AlphaFoldDB" id="A0A6A6GT57"/>
<dbReference type="Proteomes" id="UP000800092">
    <property type="component" value="Unassembled WGS sequence"/>
</dbReference>
<feature type="region of interest" description="Disordered" evidence="1">
    <location>
        <begin position="1"/>
        <end position="41"/>
    </location>
</feature>
<accession>A0A6A6GT57</accession>
<sequence length="235" mass="26633">MGDRRKSYTTNYTQNRNRRQNVVRLRDHPDNQDQQKNGVDFVATQRCPSSVMRVKTTIEKLVIQNVYHGDSEASSKMEDIDDSQDESDSNDHSDLYSAEDEGQQTEAGANKDEDNQKTVNPEEQGSGNYPDGQDRTRHTRLGSLEAAPFHDTRPVYDGFALTYPASVENNPVPDTHPFRDESILTRPESVETKPFPETHLVSPTAIEGNVNNPTVQDSSCTWLRPLESEHLEERE</sequence>
<proteinExistence type="predicted"/>
<protein>
    <submittedName>
        <fullName evidence="2">Uncharacterized protein</fullName>
    </submittedName>
</protein>
<evidence type="ECO:0000313" key="2">
    <source>
        <dbReference type="EMBL" id="KAF2228758.1"/>
    </source>
</evidence>